<evidence type="ECO:0000256" key="2">
    <source>
        <dbReference type="ARBA" id="ARBA00022734"/>
    </source>
</evidence>
<accession>W9SEI2</accession>
<dbReference type="PANTHER" id="PTHR32401:SF38">
    <property type="entry name" value="LECTIN-LIKE PROTEIN"/>
    <property type="match status" value="1"/>
</dbReference>
<keyword evidence="7" id="KW-1185">Reference proteome</keyword>
<evidence type="ECO:0000259" key="5">
    <source>
        <dbReference type="Pfam" id="PF00139"/>
    </source>
</evidence>
<keyword evidence="3" id="KW-0812">Transmembrane</keyword>
<keyword evidence="6" id="KW-0418">Kinase</keyword>
<protein>
    <submittedName>
        <fullName evidence="6">Putative L-type lectin-domain containing receptor kinase VII.2</fullName>
    </submittedName>
</protein>
<dbReference type="InterPro" id="IPR001220">
    <property type="entry name" value="Legume_lectin_dom"/>
</dbReference>
<keyword evidence="4" id="KW-0732">Signal</keyword>
<sequence>MSLLQTLSLFLITILNSNWVCSTTEFVFNANFNSSNLLLFGDATIQQRHSSSSSSNDNNNNKILSLTNDSTTFSMGRALFPSKIPSLNSTNTSFSTSFIFSISSVNGFQPGHGFAFLFTPSAGLAGASSSQHLGLFNCTNNGDPDNHVFAVEFDVFKNQEFQDIDDNHVGLNVNSLTSLASEPAGYWVGEEEEEEDDDMEFKKIELKNGVNYQVWIDFFDSRINVSMAPAGKRRPRRALISESLDLSDVFLDEMYVGFTGASGQLVESHRILAWSFSNTNFSIGDALVTRDLPSFVAASEGSRGLVVGVSVGCVVVVCGLLVIGFLLLVRKRRKTNKDEEIGEWERDYWPHRIGYKEIHKATMGACCGS</sequence>
<dbReference type="EMBL" id="KE622666">
    <property type="protein sequence ID" value="EXC44811.1"/>
    <property type="molecule type" value="Genomic_DNA"/>
</dbReference>
<reference evidence="7" key="1">
    <citation type="submission" date="2013-01" db="EMBL/GenBank/DDBJ databases">
        <title>Draft Genome Sequence of a Mulberry Tree, Morus notabilis C.K. Schneid.</title>
        <authorList>
            <person name="He N."/>
            <person name="Zhao S."/>
        </authorList>
    </citation>
    <scope>NUCLEOTIDE SEQUENCE</scope>
</reference>
<keyword evidence="3" id="KW-0472">Membrane</keyword>
<dbReference type="GO" id="GO:0016301">
    <property type="term" value="F:kinase activity"/>
    <property type="evidence" value="ECO:0007669"/>
    <property type="project" value="UniProtKB-KW"/>
</dbReference>
<dbReference type="Pfam" id="PF00139">
    <property type="entry name" value="Lectin_legB"/>
    <property type="match status" value="1"/>
</dbReference>
<keyword evidence="6" id="KW-0675">Receptor</keyword>
<keyword evidence="3" id="KW-1133">Transmembrane helix</keyword>
<feature type="domain" description="Legume lectin" evidence="5">
    <location>
        <begin position="26"/>
        <end position="280"/>
    </location>
</feature>
<evidence type="ECO:0000313" key="7">
    <source>
        <dbReference type="Proteomes" id="UP000030645"/>
    </source>
</evidence>
<dbReference type="eggNOG" id="ENOG502QRZ3">
    <property type="taxonomic scope" value="Eukaryota"/>
</dbReference>
<dbReference type="InterPro" id="IPR050258">
    <property type="entry name" value="Leguminous_Lectin"/>
</dbReference>
<dbReference type="Gene3D" id="2.60.120.200">
    <property type="match status" value="1"/>
</dbReference>
<proteinExistence type="inferred from homology"/>
<keyword evidence="6" id="KW-0808">Transferase</keyword>
<evidence type="ECO:0000313" key="6">
    <source>
        <dbReference type="EMBL" id="EXC44811.1"/>
    </source>
</evidence>
<dbReference type="InterPro" id="IPR013320">
    <property type="entry name" value="ConA-like_dom_sf"/>
</dbReference>
<feature type="signal peptide" evidence="4">
    <location>
        <begin position="1"/>
        <end position="22"/>
    </location>
</feature>
<evidence type="ECO:0000256" key="1">
    <source>
        <dbReference type="ARBA" id="ARBA00007606"/>
    </source>
</evidence>
<organism evidence="6 7">
    <name type="scientific">Morus notabilis</name>
    <dbReference type="NCBI Taxonomy" id="981085"/>
    <lineage>
        <taxon>Eukaryota</taxon>
        <taxon>Viridiplantae</taxon>
        <taxon>Streptophyta</taxon>
        <taxon>Embryophyta</taxon>
        <taxon>Tracheophyta</taxon>
        <taxon>Spermatophyta</taxon>
        <taxon>Magnoliopsida</taxon>
        <taxon>eudicotyledons</taxon>
        <taxon>Gunneridae</taxon>
        <taxon>Pentapetalae</taxon>
        <taxon>rosids</taxon>
        <taxon>fabids</taxon>
        <taxon>Rosales</taxon>
        <taxon>Moraceae</taxon>
        <taxon>Moreae</taxon>
        <taxon>Morus</taxon>
    </lineage>
</organism>
<feature type="transmembrane region" description="Helical" evidence="3">
    <location>
        <begin position="305"/>
        <end position="329"/>
    </location>
</feature>
<evidence type="ECO:0000256" key="3">
    <source>
        <dbReference type="SAM" id="Phobius"/>
    </source>
</evidence>
<dbReference type="AlphaFoldDB" id="W9SEI2"/>
<dbReference type="STRING" id="981085.W9SEI2"/>
<name>W9SEI2_9ROSA</name>
<dbReference type="Proteomes" id="UP000030645">
    <property type="component" value="Unassembled WGS sequence"/>
</dbReference>
<keyword evidence="2 6" id="KW-0430">Lectin</keyword>
<gene>
    <name evidence="6" type="ORF">L484_000645</name>
</gene>
<dbReference type="SUPFAM" id="SSF49899">
    <property type="entry name" value="Concanavalin A-like lectins/glucanases"/>
    <property type="match status" value="1"/>
</dbReference>
<dbReference type="PANTHER" id="PTHR32401">
    <property type="entry name" value="CONCANAVALIN A-LIKE LECTIN FAMILY PROTEIN"/>
    <property type="match status" value="1"/>
</dbReference>
<dbReference type="FunFam" id="2.60.120.200:FF:000246">
    <property type="entry name" value="L-type lectin-domain containing receptor kinase V.9"/>
    <property type="match status" value="1"/>
</dbReference>
<dbReference type="CDD" id="cd06899">
    <property type="entry name" value="lectin_legume_LecRK_Arcelin_ConA"/>
    <property type="match status" value="1"/>
</dbReference>
<dbReference type="KEGG" id="mnt:21384272"/>
<comment type="similarity">
    <text evidence="1">Belongs to the leguminous lectin family.</text>
</comment>
<dbReference type="OrthoDB" id="1906651at2759"/>
<feature type="chain" id="PRO_5004933145" evidence="4">
    <location>
        <begin position="23"/>
        <end position="369"/>
    </location>
</feature>
<evidence type="ECO:0000256" key="4">
    <source>
        <dbReference type="SAM" id="SignalP"/>
    </source>
</evidence>
<dbReference type="GO" id="GO:0030246">
    <property type="term" value="F:carbohydrate binding"/>
    <property type="evidence" value="ECO:0007669"/>
    <property type="project" value="UniProtKB-KW"/>
</dbReference>